<comment type="caution">
    <text evidence="2">The sequence shown here is derived from an EMBL/GenBank/DDBJ whole genome shotgun (WGS) entry which is preliminary data.</text>
</comment>
<organism evidence="2 3">
    <name type="scientific">Rhipicephalus microplus</name>
    <name type="common">Cattle tick</name>
    <name type="synonym">Boophilus microplus</name>
    <dbReference type="NCBI Taxonomy" id="6941"/>
    <lineage>
        <taxon>Eukaryota</taxon>
        <taxon>Metazoa</taxon>
        <taxon>Ecdysozoa</taxon>
        <taxon>Arthropoda</taxon>
        <taxon>Chelicerata</taxon>
        <taxon>Arachnida</taxon>
        <taxon>Acari</taxon>
        <taxon>Parasitiformes</taxon>
        <taxon>Ixodida</taxon>
        <taxon>Ixodoidea</taxon>
        <taxon>Ixodidae</taxon>
        <taxon>Rhipicephalinae</taxon>
        <taxon>Rhipicephalus</taxon>
        <taxon>Boophilus</taxon>
    </lineage>
</organism>
<proteinExistence type="predicted"/>
<reference evidence="2" key="2">
    <citation type="submission" date="2021-09" db="EMBL/GenBank/DDBJ databases">
        <authorList>
            <person name="Jia N."/>
            <person name="Wang J."/>
            <person name="Shi W."/>
            <person name="Du L."/>
            <person name="Sun Y."/>
            <person name="Zhan W."/>
            <person name="Jiang J."/>
            <person name="Wang Q."/>
            <person name="Zhang B."/>
            <person name="Ji P."/>
            <person name="Sakyi L.B."/>
            <person name="Cui X."/>
            <person name="Yuan T."/>
            <person name="Jiang B."/>
            <person name="Yang W."/>
            <person name="Lam T.T.-Y."/>
            <person name="Chang Q."/>
            <person name="Ding S."/>
            <person name="Wang X."/>
            <person name="Zhu J."/>
            <person name="Ruan X."/>
            <person name="Zhao L."/>
            <person name="Wei J."/>
            <person name="Que T."/>
            <person name="Du C."/>
            <person name="Cheng J."/>
            <person name="Dai P."/>
            <person name="Han X."/>
            <person name="Huang E."/>
            <person name="Gao Y."/>
            <person name="Liu J."/>
            <person name="Shao H."/>
            <person name="Ye R."/>
            <person name="Li L."/>
            <person name="Wei W."/>
            <person name="Wang X."/>
            <person name="Wang C."/>
            <person name="Huo Q."/>
            <person name="Li W."/>
            <person name="Guo W."/>
            <person name="Chen H."/>
            <person name="Chen S."/>
            <person name="Zhou L."/>
            <person name="Zhou L."/>
            <person name="Ni X."/>
            <person name="Tian J."/>
            <person name="Zhou Y."/>
            <person name="Sheng Y."/>
            <person name="Liu T."/>
            <person name="Pan Y."/>
            <person name="Xia L."/>
            <person name="Li J."/>
            <person name="Zhao F."/>
            <person name="Cao W."/>
        </authorList>
    </citation>
    <scope>NUCLEOTIDE SEQUENCE</scope>
    <source>
        <strain evidence="2">Rmic-2018</strain>
        <tissue evidence="2">Larvae</tissue>
    </source>
</reference>
<feature type="region of interest" description="Disordered" evidence="1">
    <location>
        <begin position="1"/>
        <end position="72"/>
    </location>
</feature>
<accession>A0A9J6EG29</accession>
<feature type="compositionally biased region" description="Basic residues" evidence="1">
    <location>
        <begin position="17"/>
        <end position="27"/>
    </location>
</feature>
<dbReference type="Proteomes" id="UP000821866">
    <property type="component" value="Chromosome 2"/>
</dbReference>
<feature type="region of interest" description="Disordered" evidence="1">
    <location>
        <begin position="131"/>
        <end position="155"/>
    </location>
</feature>
<reference evidence="2" key="1">
    <citation type="journal article" date="2020" name="Cell">
        <title>Large-Scale Comparative Analyses of Tick Genomes Elucidate Their Genetic Diversity and Vector Capacities.</title>
        <authorList>
            <consortium name="Tick Genome and Microbiome Consortium (TIGMIC)"/>
            <person name="Jia N."/>
            <person name="Wang J."/>
            <person name="Shi W."/>
            <person name="Du L."/>
            <person name="Sun Y."/>
            <person name="Zhan W."/>
            <person name="Jiang J.F."/>
            <person name="Wang Q."/>
            <person name="Zhang B."/>
            <person name="Ji P."/>
            <person name="Bell-Sakyi L."/>
            <person name="Cui X.M."/>
            <person name="Yuan T.T."/>
            <person name="Jiang B.G."/>
            <person name="Yang W.F."/>
            <person name="Lam T.T."/>
            <person name="Chang Q.C."/>
            <person name="Ding S.J."/>
            <person name="Wang X.J."/>
            <person name="Zhu J.G."/>
            <person name="Ruan X.D."/>
            <person name="Zhao L."/>
            <person name="Wei J.T."/>
            <person name="Ye R.Z."/>
            <person name="Que T.C."/>
            <person name="Du C.H."/>
            <person name="Zhou Y.H."/>
            <person name="Cheng J.X."/>
            <person name="Dai P.F."/>
            <person name="Guo W.B."/>
            <person name="Han X.H."/>
            <person name="Huang E.J."/>
            <person name="Li L.F."/>
            <person name="Wei W."/>
            <person name="Gao Y.C."/>
            <person name="Liu J.Z."/>
            <person name="Shao H.Z."/>
            <person name="Wang X."/>
            <person name="Wang C.C."/>
            <person name="Yang T.C."/>
            <person name="Huo Q.B."/>
            <person name="Li W."/>
            <person name="Chen H.Y."/>
            <person name="Chen S.E."/>
            <person name="Zhou L.G."/>
            <person name="Ni X.B."/>
            <person name="Tian J.H."/>
            <person name="Sheng Y."/>
            <person name="Liu T."/>
            <person name="Pan Y.S."/>
            <person name="Xia L.Y."/>
            <person name="Li J."/>
            <person name="Zhao F."/>
            <person name="Cao W.C."/>
        </authorList>
    </citation>
    <scope>NUCLEOTIDE SEQUENCE</scope>
    <source>
        <strain evidence="2">Rmic-2018</strain>
    </source>
</reference>
<sequence length="245" mass="26149">MSCDEGAGKSLEPPTKAKPRHHHHSPRTGRTSSSYAVPRAVPDDVLGPIAGTVTGPEAAPGPVKERGATRLGAAPGLDPGLPGVISSLAVCQQKQEVGLYSITWADMVRGGPAETTATCVADTVPLPMEVHSTEAGDSSSEGQSTPKKRAVADEQEGVANRVRSELRDTLSALSESINKLGENFAQQQITLDAHKTTVCPSHLAHLLEAKQSLLARWKGQHLNRRLRKTSNRNKTIEEHCRVLSK</sequence>
<name>A0A9J6EG29_RHIMP</name>
<gene>
    <name evidence="2" type="ORF">HPB51_012275</name>
</gene>
<keyword evidence="3" id="KW-1185">Reference proteome</keyword>
<evidence type="ECO:0000313" key="2">
    <source>
        <dbReference type="EMBL" id="KAH8033419.1"/>
    </source>
</evidence>
<dbReference type="EMBL" id="JABSTU010000004">
    <property type="protein sequence ID" value="KAH8033419.1"/>
    <property type="molecule type" value="Genomic_DNA"/>
</dbReference>
<dbReference type="AlphaFoldDB" id="A0A9J6EG29"/>
<protein>
    <submittedName>
        <fullName evidence="2">Uncharacterized protein</fullName>
    </submittedName>
</protein>
<evidence type="ECO:0000313" key="3">
    <source>
        <dbReference type="Proteomes" id="UP000821866"/>
    </source>
</evidence>
<feature type="compositionally biased region" description="Polar residues" evidence="1">
    <location>
        <begin position="135"/>
        <end position="145"/>
    </location>
</feature>
<evidence type="ECO:0000256" key="1">
    <source>
        <dbReference type="SAM" id="MobiDB-lite"/>
    </source>
</evidence>